<organism evidence="1 2">
    <name type="scientific">Acorus calamus</name>
    <name type="common">Sweet flag</name>
    <dbReference type="NCBI Taxonomy" id="4465"/>
    <lineage>
        <taxon>Eukaryota</taxon>
        <taxon>Viridiplantae</taxon>
        <taxon>Streptophyta</taxon>
        <taxon>Embryophyta</taxon>
        <taxon>Tracheophyta</taxon>
        <taxon>Spermatophyta</taxon>
        <taxon>Magnoliopsida</taxon>
        <taxon>Liliopsida</taxon>
        <taxon>Acoraceae</taxon>
        <taxon>Acorus</taxon>
    </lineage>
</organism>
<dbReference type="AlphaFoldDB" id="A0AAV9EKJ8"/>
<dbReference type="Proteomes" id="UP001180020">
    <property type="component" value="Unassembled WGS sequence"/>
</dbReference>
<keyword evidence="2" id="KW-1185">Reference proteome</keyword>
<comment type="caution">
    <text evidence="1">The sequence shown here is derived from an EMBL/GenBank/DDBJ whole genome shotgun (WGS) entry which is preliminary data.</text>
</comment>
<accession>A0AAV9EKJ8</accession>
<proteinExistence type="predicted"/>
<reference evidence="1" key="1">
    <citation type="journal article" date="2023" name="Nat. Commun.">
        <title>Diploid and tetraploid genomes of Acorus and the evolution of monocots.</title>
        <authorList>
            <person name="Ma L."/>
            <person name="Liu K.W."/>
            <person name="Li Z."/>
            <person name="Hsiao Y.Y."/>
            <person name="Qi Y."/>
            <person name="Fu T."/>
            <person name="Tang G.D."/>
            <person name="Zhang D."/>
            <person name="Sun W.H."/>
            <person name="Liu D.K."/>
            <person name="Li Y."/>
            <person name="Chen G.Z."/>
            <person name="Liu X.D."/>
            <person name="Liao X.Y."/>
            <person name="Jiang Y.T."/>
            <person name="Yu X."/>
            <person name="Hao Y."/>
            <person name="Huang J."/>
            <person name="Zhao X.W."/>
            <person name="Ke S."/>
            <person name="Chen Y.Y."/>
            <person name="Wu W.L."/>
            <person name="Hsu J.L."/>
            <person name="Lin Y.F."/>
            <person name="Huang M.D."/>
            <person name="Li C.Y."/>
            <person name="Huang L."/>
            <person name="Wang Z.W."/>
            <person name="Zhao X."/>
            <person name="Zhong W.Y."/>
            <person name="Peng D.H."/>
            <person name="Ahmad S."/>
            <person name="Lan S."/>
            <person name="Zhang J.S."/>
            <person name="Tsai W.C."/>
            <person name="Van de Peer Y."/>
            <person name="Liu Z.J."/>
        </authorList>
    </citation>
    <scope>NUCLEOTIDE SEQUENCE</scope>
    <source>
        <strain evidence="1">CP</strain>
    </source>
</reference>
<dbReference type="EMBL" id="JAUJYO010000006">
    <property type="protein sequence ID" value="KAK1313991.1"/>
    <property type="molecule type" value="Genomic_DNA"/>
</dbReference>
<protein>
    <submittedName>
        <fullName evidence="1">Uncharacterized protein</fullName>
    </submittedName>
</protein>
<name>A0AAV9EKJ8_ACOCL</name>
<evidence type="ECO:0000313" key="1">
    <source>
        <dbReference type="EMBL" id="KAK1313991.1"/>
    </source>
</evidence>
<evidence type="ECO:0000313" key="2">
    <source>
        <dbReference type="Proteomes" id="UP001180020"/>
    </source>
</evidence>
<sequence>MRRRLNHIGRLHSATQILEAQADIEQYLVNHFTSTFKKDQNKIPEWYDEDLKKQMEMEMVVQP</sequence>
<reference evidence="1" key="2">
    <citation type="submission" date="2023-06" db="EMBL/GenBank/DDBJ databases">
        <authorList>
            <person name="Ma L."/>
            <person name="Liu K.-W."/>
            <person name="Li Z."/>
            <person name="Hsiao Y.-Y."/>
            <person name="Qi Y."/>
            <person name="Fu T."/>
            <person name="Tang G."/>
            <person name="Zhang D."/>
            <person name="Sun W.-H."/>
            <person name="Liu D.-K."/>
            <person name="Li Y."/>
            <person name="Chen G.-Z."/>
            <person name="Liu X.-D."/>
            <person name="Liao X.-Y."/>
            <person name="Jiang Y.-T."/>
            <person name="Yu X."/>
            <person name="Hao Y."/>
            <person name="Huang J."/>
            <person name="Zhao X.-W."/>
            <person name="Ke S."/>
            <person name="Chen Y.-Y."/>
            <person name="Wu W.-L."/>
            <person name="Hsu J.-L."/>
            <person name="Lin Y.-F."/>
            <person name="Huang M.-D."/>
            <person name="Li C.-Y."/>
            <person name="Huang L."/>
            <person name="Wang Z.-W."/>
            <person name="Zhao X."/>
            <person name="Zhong W.-Y."/>
            <person name="Peng D.-H."/>
            <person name="Ahmad S."/>
            <person name="Lan S."/>
            <person name="Zhang J.-S."/>
            <person name="Tsai W.-C."/>
            <person name="Van De Peer Y."/>
            <person name="Liu Z.-J."/>
        </authorList>
    </citation>
    <scope>NUCLEOTIDE SEQUENCE</scope>
    <source>
        <strain evidence="1">CP</strain>
        <tissue evidence="1">Leaves</tissue>
    </source>
</reference>
<gene>
    <name evidence="1" type="ORF">QJS10_CPA06g01087</name>
</gene>